<protein>
    <submittedName>
        <fullName evidence="2">Uncharacterized protein</fullName>
    </submittedName>
</protein>
<accession>A0AAE9JT13</accession>
<feature type="region of interest" description="Disordered" evidence="1">
    <location>
        <begin position="1"/>
        <end position="24"/>
    </location>
</feature>
<dbReference type="Proteomes" id="UP000829354">
    <property type="component" value="Chromosome X"/>
</dbReference>
<sequence>MSPVLPPEKSANSGSSDDPDYKINYSTLDVASGGTPVESITGKSSVEKGQELVMHYFVETVLQKLLPASDSVFGGVRVESFSEGASEGTDSGAGEASFLESGPPEVSTDAIAGESAGFRGNDDEDSQEQENKVKRSRTAI</sequence>
<organism evidence="2 3">
    <name type="scientific">Caenorhabditis briggsae</name>
    <dbReference type="NCBI Taxonomy" id="6238"/>
    <lineage>
        <taxon>Eukaryota</taxon>
        <taxon>Metazoa</taxon>
        <taxon>Ecdysozoa</taxon>
        <taxon>Nematoda</taxon>
        <taxon>Chromadorea</taxon>
        <taxon>Rhabditida</taxon>
        <taxon>Rhabditina</taxon>
        <taxon>Rhabditomorpha</taxon>
        <taxon>Rhabditoidea</taxon>
        <taxon>Rhabditidae</taxon>
        <taxon>Peloderinae</taxon>
        <taxon>Caenorhabditis</taxon>
    </lineage>
</organism>
<evidence type="ECO:0000313" key="2">
    <source>
        <dbReference type="EMBL" id="UMM42900.1"/>
    </source>
</evidence>
<proteinExistence type="predicted"/>
<keyword evidence="3" id="KW-1185">Reference proteome</keyword>
<reference evidence="2 3" key="1">
    <citation type="submission" date="2022-04" db="EMBL/GenBank/DDBJ databases">
        <title>Chromosome-level reference genomes for two strains of Caenorhabditis briggsae: an improved platform for comparative genomics.</title>
        <authorList>
            <person name="Stevens L."/>
            <person name="Andersen E."/>
        </authorList>
    </citation>
    <scope>NUCLEOTIDE SEQUENCE [LARGE SCALE GENOMIC DNA]</scope>
    <source>
        <strain evidence="2">VX34</strain>
        <tissue evidence="2">Whole-organism</tissue>
    </source>
</reference>
<evidence type="ECO:0000256" key="1">
    <source>
        <dbReference type="SAM" id="MobiDB-lite"/>
    </source>
</evidence>
<evidence type="ECO:0000313" key="3">
    <source>
        <dbReference type="Proteomes" id="UP000829354"/>
    </source>
</evidence>
<dbReference type="EMBL" id="CP092625">
    <property type="protein sequence ID" value="UMM42900.1"/>
    <property type="molecule type" value="Genomic_DNA"/>
</dbReference>
<dbReference type="AlphaFoldDB" id="A0AAE9JT13"/>
<feature type="region of interest" description="Disordered" evidence="1">
    <location>
        <begin position="81"/>
        <end position="140"/>
    </location>
</feature>
<gene>
    <name evidence="2" type="ORF">L5515_018557</name>
</gene>
<name>A0AAE9JT13_CAEBR</name>